<dbReference type="Pfam" id="PF01434">
    <property type="entry name" value="Peptidase_M41"/>
    <property type="match status" value="1"/>
</dbReference>
<keyword evidence="6 15" id="KW-0479">Metal-binding</keyword>
<evidence type="ECO:0000256" key="5">
    <source>
        <dbReference type="ARBA" id="ARBA00022692"/>
    </source>
</evidence>
<accession>A0A9D1S7S8</accession>
<dbReference type="InterPro" id="IPR003593">
    <property type="entry name" value="AAA+_ATPase"/>
</dbReference>
<comment type="caution">
    <text evidence="18">The sequence shown here is derived from an EMBL/GenBank/DDBJ whole genome shotgun (WGS) entry which is preliminary data.</text>
</comment>
<keyword evidence="7 15" id="KW-0547">Nucleotide-binding</keyword>
<sequence>MILNKNKQIKNLLLYLGLPILVILLLLFFLRGGTSNTMTYSDVLYLFEEQKVEEFSVDAGTGVLTMKLEEGAKIPSLEDKQMMQNQGLFGDGNSSNNLIVEYKLASVDLFYSDVKEYIDEYNADKPDSEKLTFDIQRAADRSIWLEMLPTLIMFVIIGVFWFILMKKMGAGLGGKEMTFGKAKFKNSNDEKKKTTFADVAGADEEKEELEEIVQFLKTPEKYNKLGAKIPKGVLLVGPPGTGKTLLARAVAGEAGVPFFSISGSDFVEMFVGVGASRVRDLFDTAKKNSPCIVFIDEIDAVGRQRGAGLGGGNDEREQTLNQLLVEMDGFGANEGVIVIAATNRPDVLDPAILRPGRFDRQVVVGYPDINGREAILKVHAREKPLAPDVNLRTIASSTAGFTGADLENVLNEAALLAARKNKRAITMEEIEEATIKVVVGTEKKSKVMSDKEKKLTAYHEAGHAICTQYCPTQDPVHQISIIPRGRAGGYTMSLPTEDKTYSSRNEMLEDIVVLLGGRVAEALIMGDISTGASNDIERATSTAKSMVTKYGMSDVLGPVCYGSGNNEVFIGRDMGQVKDYSEETAAKIDQEILRIVNNGYKACEKLLKDHIDQLHNVAQYLIKHEKMSGDEFRAMVNGTFEEKAPLPEGEY</sequence>
<evidence type="ECO:0000256" key="14">
    <source>
        <dbReference type="ARBA" id="ARBA00061570"/>
    </source>
</evidence>
<evidence type="ECO:0000256" key="9">
    <source>
        <dbReference type="ARBA" id="ARBA00022833"/>
    </source>
</evidence>
<dbReference type="FunFam" id="1.20.58.760:FF:000001">
    <property type="entry name" value="ATP-dependent zinc metalloprotease FtsH"/>
    <property type="match status" value="1"/>
</dbReference>
<evidence type="ECO:0000256" key="1">
    <source>
        <dbReference type="ARBA" id="ARBA00004370"/>
    </source>
</evidence>
<dbReference type="SUPFAM" id="SSF140990">
    <property type="entry name" value="FtsH protease domain-like"/>
    <property type="match status" value="1"/>
</dbReference>
<evidence type="ECO:0000256" key="6">
    <source>
        <dbReference type="ARBA" id="ARBA00022723"/>
    </source>
</evidence>
<proteinExistence type="inferred from homology"/>
<dbReference type="SMART" id="SM00382">
    <property type="entry name" value="AAA"/>
    <property type="match status" value="1"/>
</dbReference>
<dbReference type="InterPro" id="IPR003960">
    <property type="entry name" value="ATPase_AAA_CS"/>
</dbReference>
<dbReference type="InterPro" id="IPR000642">
    <property type="entry name" value="Peptidase_M41"/>
</dbReference>
<dbReference type="InterPro" id="IPR011546">
    <property type="entry name" value="Pept_M41_FtsH_extracell"/>
</dbReference>
<feature type="binding site" evidence="15">
    <location>
        <begin position="237"/>
        <end position="244"/>
    </location>
    <ligand>
        <name>ATP</name>
        <dbReference type="ChEBI" id="CHEBI:30616"/>
    </ligand>
</feature>
<keyword evidence="9 15" id="KW-0862">Zinc</keyword>
<dbReference type="HAMAP" id="MF_01458">
    <property type="entry name" value="FtsH"/>
    <property type="match status" value="1"/>
</dbReference>
<dbReference type="Gene3D" id="1.20.58.760">
    <property type="entry name" value="Peptidase M41"/>
    <property type="match status" value="1"/>
</dbReference>
<feature type="domain" description="AAA+ ATPase" evidence="17">
    <location>
        <begin position="229"/>
        <end position="368"/>
    </location>
</feature>
<feature type="binding site" evidence="15">
    <location>
        <position position="463"/>
    </location>
    <ligand>
        <name>Zn(2+)</name>
        <dbReference type="ChEBI" id="CHEBI:29105"/>
        <note>catalytic</note>
    </ligand>
</feature>
<keyword evidence="11 15" id="KW-1133">Transmembrane helix</keyword>
<evidence type="ECO:0000256" key="7">
    <source>
        <dbReference type="ARBA" id="ARBA00022741"/>
    </source>
</evidence>
<dbReference type="Pfam" id="PF00004">
    <property type="entry name" value="AAA"/>
    <property type="match status" value="1"/>
</dbReference>
<comment type="subunit">
    <text evidence="15">Homohexamer.</text>
</comment>
<dbReference type="EC" id="3.4.24.-" evidence="15"/>
<keyword evidence="13 15" id="KW-0472">Membrane</keyword>
<dbReference type="FunFam" id="3.40.50.300:FF:000001">
    <property type="entry name" value="ATP-dependent zinc metalloprotease FtsH"/>
    <property type="match status" value="1"/>
</dbReference>
<evidence type="ECO:0000256" key="10">
    <source>
        <dbReference type="ARBA" id="ARBA00022840"/>
    </source>
</evidence>
<comment type="similarity">
    <text evidence="14 15">In the central section; belongs to the AAA ATPase family.</text>
</comment>
<evidence type="ECO:0000256" key="13">
    <source>
        <dbReference type="ARBA" id="ARBA00023136"/>
    </source>
</evidence>
<feature type="binding site" evidence="15">
    <location>
        <position position="459"/>
    </location>
    <ligand>
        <name>Zn(2+)</name>
        <dbReference type="ChEBI" id="CHEBI:29105"/>
        <note>catalytic</note>
    </ligand>
</feature>
<evidence type="ECO:0000256" key="15">
    <source>
        <dbReference type="HAMAP-Rule" id="MF_01458"/>
    </source>
</evidence>
<reference evidence="18" key="1">
    <citation type="submission" date="2020-10" db="EMBL/GenBank/DDBJ databases">
        <authorList>
            <person name="Gilroy R."/>
        </authorList>
    </citation>
    <scope>NUCLEOTIDE SEQUENCE</scope>
    <source>
        <strain evidence="18">ChiGjej1B1-1684</strain>
    </source>
</reference>
<feature type="transmembrane region" description="Helical" evidence="15">
    <location>
        <begin position="143"/>
        <end position="164"/>
    </location>
</feature>
<keyword evidence="8 15" id="KW-0378">Hydrolase</keyword>
<organism evidence="18 19">
    <name type="scientific">Candidatus Limousia pullorum</name>
    <dbReference type="NCBI Taxonomy" id="2840860"/>
    <lineage>
        <taxon>Bacteria</taxon>
        <taxon>Bacillati</taxon>
        <taxon>Bacillota</taxon>
        <taxon>Clostridia</taxon>
        <taxon>Eubacteriales</taxon>
        <taxon>Oscillospiraceae</taxon>
        <taxon>Oscillospiraceae incertae sedis</taxon>
        <taxon>Candidatus Limousia</taxon>
    </lineage>
</organism>
<dbReference type="InterPro" id="IPR041569">
    <property type="entry name" value="AAA_lid_3"/>
</dbReference>
<dbReference type="SUPFAM" id="SSF52540">
    <property type="entry name" value="P-loop containing nucleoside triphosphate hydrolases"/>
    <property type="match status" value="1"/>
</dbReference>
<evidence type="ECO:0000256" key="3">
    <source>
        <dbReference type="ARBA" id="ARBA00022475"/>
    </source>
</evidence>
<dbReference type="PROSITE" id="PS00674">
    <property type="entry name" value="AAA"/>
    <property type="match status" value="1"/>
</dbReference>
<keyword evidence="3 15" id="KW-1003">Cell membrane</keyword>
<dbReference type="GO" id="GO:0004222">
    <property type="term" value="F:metalloendopeptidase activity"/>
    <property type="evidence" value="ECO:0007669"/>
    <property type="project" value="InterPro"/>
</dbReference>
<dbReference type="GO" id="GO:0008270">
    <property type="term" value="F:zinc ion binding"/>
    <property type="evidence" value="ECO:0007669"/>
    <property type="project" value="UniProtKB-UniRule"/>
</dbReference>
<keyword evidence="5 15" id="KW-0812">Transmembrane</keyword>
<dbReference type="Gene3D" id="1.10.8.60">
    <property type="match status" value="1"/>
</dbReference>
<comment type="cofactor">
    <cofactor evidence="15">
        <name>Zn(2+)</name>
        <dbReference type="ChEBI" id="CHEBI:29105"/>
    </cofactor>
    <text evidence="15">Binds 1 zinc ion per subunit.</text>
</comment>
<evidence type="ECO:0000256" key="16">
    <source>
        <dbReference type="RuleBase" id="RU003651"/>
    </source>
</evidence>
<comment type="similarity">
    <text evidence="16">Belongs to the AAA ATPase family.</text>
</comment>
<evidence type="ECO:0000256" key="4">
    <source>
        <dbReference type="ARBA" id="ARBA00022670"/>
    </source>
</evidence>
<dbReference type="FunFam" id="1.10.8.60:FF:000001">
    <property type="entry name" value="ATP-dependent zinc metalloprotease FtsH"/>
    <property type="match status" value="1"/>
</dbReference>
<dbReference type="EMBL" id="DVNG01000047">
    <property type="protein sequence ID" value="HIU50045.1"/>
    <property type="molecule type" value="Genomic_DNA"/>
</dbReference>
<comment type="similarity">
    <text evidence="2 15">In the C-terminal section; belongs to the peptidase M41 family.</text>
</comment>
<keyword evidence="12 15" id="KW-0482">Metalloprotease</keyword>
<dbReference type="PANTHER" id="PTHR23076">
    <property type="entry name" value="METALLOPROTEASE M41 FTSH"/>
    <property type="match status" value="1"/>
</dbReference>
<comment type="subcellular location">
    <subcellularLocation>
        <location evidence="15">Cell membrane</location>
        <topology evidence="15">Multi-pass membrane protein</topology>
        <orientation evidence="15">Cytoplasmic side</orientation>
    </subcellularLocation>
    <subcellularLocation>
        <location evidence="1">Membrane</location>
    </subcellularLocation>
</comment>
<dbReference type="GO" id="GO:0006508">
    <property type="term" value="P:proteolysis"/>
    <property type="evidence" value="ECO:0007669"/>
    <property type="project" value="UniProtKB-KW"/>
</dbReference>
<dbReference type="InterPro" id="IPR005936">
    <property type="entry name" value="FtsH"/>
</dbReference>
<feature type="transmembrane region" description="Helical" evidence="15">
    <location>
        <begin position="12"/>
        <end position="30"/>
    </location>
</feature>
<comment type="function">
    <text evidence="15">Acts as a processive, ATP-dependent zinc metallopeptidase for both cytoplasmic and membrane proteins. Plays a role in the quality control of integral membrane proteins.</text>
</comment>
<evidence type="ECO:0000313" key="19">
    <source>
        <dbReference type="Proteomes" id="UP000824118"/>
    </source>
</evidence>
<keyword evidence="10 15" id="KW-0067">ATP-binding</keyword>
<feature type="binding site" evidence="15">
    <location>
        <position position="535"/>
    </location>
    <ligand>
        <name>Zn(2+)</name>
        <dbReference type="ChEBI" id="CHEBI:29105"/>
        <note>catalytic</note>
    </ligand>
</feature>
<dbReference type="PANTHER" id="PTHR23076:SF113">
    <property type="entry name" value="ATP-DEPENDENT ZINC METALLOPROTEASE FTSH 1, CHLOROPLASTIC-RELATED"/>
    <property type="match status" value="1"/>
</dbReference>
<evidence type="ECO:0000256" key="8">
    <source>
        <dbReference type="ARBA" id="ARBA00022801"/>
    </source>
</evidence>
<dbReference type="Pfam" id="PF06480">
    <property type="entry name" value="FtsH_ext"/>
    <property type="match status" value="1"/>
</dbReference>
<dbReference type="CDD" id="cd19501">
    <property type="entry name" value="RecA-like_FtsH"/>
    <property type="match status" value="1"/>
</dbReference>
<dbReference type="Proteomes" id="UP000824118">
    <property type="component" value="Unassembled WGS sequence"/>
</dbReference>
<dbReference type="GO" id="GO:0005524">
    <property type="term" value="F:ATP binding"/>
    <property type="evidence" value="ECO:0007669"/>
    <property type="project" value="UniProtKB-UniRule"/>
</dbReference>
<dbReference type="Pfam" id="PF17862">
    <property type="entry name" value="AAA_lid_3"/>
    <property type="match status" value="1"/>
</dbReference>
<name>A0A9D1S7S8_9FIRM</name>
<gene>
    <name evidence="15 18" type="primary">ftsH</name>
    <name evidence="18" type="ORF">IAD22_03425</name>
</gene>
<dbReference type="GO" id="GO:0004176">
    <property type="term" value="F:ATP-dependent peptidase activity"/>
    <property type="evidence" value="ECO:0007669"/>
    <property type="project" value="InterPro"/>
</dbReference>
<evidence type="ECO:0000313" key="18">
    <source>
        <dbReference type="EMBL" id="HIU50045.1"/>
    </source>
</evidence>
<dbReference type="InterPro" id="IPR037219">
    <property type="entry name" value="Peptidase_M41-like"/>
</dbReference>
<feature type="active site" evidence="15">
    <location>
        <position position="460"/>
    </location>
</feature>
<dbReference type="GO" id="GO:0016887">
    <property type="term" value="F:ATP hydrolysis activity"/>
    <property type="evidence" value="ECO:0007669"/>
    <property type="project" value="UniProtKB-UniRule"/>
</dbReference>
<keyword evidence="4 15" id="KW-0645">Protease</keyword>
<dbReference type="AlphaFoldDB" id="A0A9D1S7S8"/>
<reference evidence="18" key="2">
    <citation type="journal article" date="2021" name="PeerJ">
        <title>Extensive microbial diversity within the chicken gut microbiome revealed by metagenomics and culture.</title>
        <authorList>
            <person name="Gilroy R."/>
            <person name="Ravi A."/>
            <person name="Getino M."/>
            <person name="Pursley I."/>
            <person name="Horton D.L."/>
            <person name="Alikhan N.F."/>
            <person name="Baker D."/>
            <person name="Gharbi K."/>
            <person name="Hall N."/>
            <person name="Watson M."/>
            <person name="Adriaenssens E.M."/>
            <person name="Foster-Nyarko E."/>
            <person name="Jarju S."/>
            <person name="Secka A."/>
            <person name="Antonio M."/>
            <person name="Oren A."/>
            <person name="Chaudhuri R.R."/>
            <person name="La Ragione R."/>
            <person name="Hildebrand F."/>
            <person name="Pallen M.J."/>
        </authorList>
    </citation>
    <scope>NUCLEOTIDE SEQUENCE</scope>
    <source>
        <strain evidence="18">ChiGjej1B1-1684</strain>
    </source>
</reference>
<dbReference type="Gene3D" id="3.40.50.300">
    <property type="entry name" value="P-loop containing nucleotide triphosphate hydrolases"/>
    <property type="match status" value="1"/>
</dbReference>
<dbReference type="InterPro" id="IPR003959">
    <property type="entry name" value="ATPase_AAA_core"/>
</dbReference>
<protein>
    <recommendedName>
        <fullName evidence="15">ATP-dependent zinc metalloprotease FtsH</fullName>
        <ecNumber evidence="15">3.4.24.-</ecNumber>
    </recommendedName>
</protein>
<dbReference type="GO" id="GO:0005886">
    <property type="term" value="C:plasma membrane"/>
    <property type="evidence" value="ECO:0007669"/>
    <property type="project" value="UniProtKB-SubCell"/>
</dbReference>
<evidence type="ECO:0000259" key="17">
    <source>
        <dbReference type="SMART" id="SM00382"/>
    </source>
</evidence>
<evidence type="ECO:0000256" key="11">
    <source>
        <dbReference type="ARBA" id="ARBA00022989"/>
    </source>
</evidence>
<dbReference type="GO" id="GO:0030163">
    <property type="term" value="P:protein catabolic process"/>
    <property type="evidence" value="ECO:0007669"/>
    <property type="project" value="UniProtKB-UniRule"/>
</dbReference>
<evidence type="ECO:0000256" key="2">
    <source>
        <dbReference type="ARBA" id="ARBA00010044"/>
    </source>
</evidence>
<dbReference type="NCBIfam" id="TIGR01241">
    <property type="entry name" value="FtsH_fam"/>
    <property type="match status" value="1"/>
</dbReference>
<dbReference type="InterPro" id="IPR027417">
    <property type="entry name" value="P-loop_NTPase"/>
</dbReference>
<evidence type="ECO:0000256" key="12">
    <source>
        <dbReference type="ARBA" id="ARBA00023049"/>
    </source>
</evidence>